<dbReference type="SUPFAM" id="SSF54403">
    <property type="entry name" value="Cystatin/monellin"/>
    <property type="match status" value="2"/>
</dbReference>
<organism evidence="3 4">
    <name type="scientific">Streptococcus taonis</name>
    <dbReference type="NCBI Taxonomy" id="3041623"/>
    <lineage>
        <taxon>Bacteria</taxon>
        <taxon>Bacillati</taxon>
        <taxon>Bacillota</taxon>
        <taxon>Bacilli</taxon>
        <taxon>Lactobacillales</taxon>
        <taxon>Streptococcaceae</taxon>
        <taxon>Streptococcus</taxon>
    </lineage>
</organism>
<reference evidence="3" key="1">
    <citation type="submission" date="2023-04" db="EMBL/GenBank/DDBJ databases">
        <title>A new Streptococcus species isolated from the patient with bacteremia.</title>
        <authorList>
            <person name="Chen Y.-S."/>
            <person name="Lee C.-Y."/>
            <person name="Chan C.-K."/>
        </authorList>
    </citation>
    <scope>NUCLEOTIDE SEQUENCE</scope>
    <source>
        <strain evidence="3">ST22-14</strain>
    </source>
</reference>
<dbReference type="Proteomes" id="UP001160991">
    <property type="component" value="Unassembled WGS sequence"/>
</dbReference>
<keyword evidence="1" id="KW-0812">Transmembrane</keyword>
<protein>
    <submittedName>
        <fullName evidence="3">DUF5590 domain-containing protein</fullName>
    </submittedName>
</protein>
<sequence length="162" mass="18591">MKMRQKKEKNSLLFQYSIGLTMLALVVTSSFLYLVWLGMKPYRTAKTEGERLAKQYAELETVSQIDFFNGLESYYSVLGQDKNQKPIAVLIEKNSQKIYVYQLENGTSQEKAEAVVREKGATEIDTVTFGRYADKPVWEIKSGGDYYLVDFETGVILEKEKL</sequence>
<keyword evidence="1" id="KW-1133">Transmembrane helix</keyword>
<keyword evidence="1" id="KW-0472">Membrane</keyword>
<keyword evidence="4" id="KW-1185">Reference proteome</keyword>
<dbReference type="EMBL" id="JARZZP010000002">
    <property type="protein sequence ID" value="MDI1473270.1"/>
    <property type="molecule type" value="Genomic_DNA"/>
</dbReference>
<name>A0ABT6PBE7_9STRE</name>
<evidence type="ECO:0000256" key="1">
    <source>
        <dbReference type="SAM" id="Phobius"/>
    </source>
</evidence>
<proteinExistence type="predicted"/>
<dbReference type="InterPro" id="IPR046350">
    <property type="entry name" value="Cystatin_sf"/>
</dbReference>
<evidence type="ECO:0000313" key="3">
    <source>
        <dbReference type="EMBL" id="MDI1473270.1"/>
    </source>
</evidence>
<comment type="caution">
    <text evidence="3">The sequence shown here is derived from an EMBL/GenBank/DDBJ whole genome shotgun (WGS) entry which is preliminary data.</text>
</comment>
<feature type="domain" description="Cell wall elongation regulator TseB-like" evidence="2">
    <location>
        <begin position="50"/>
        <end position="91"/>
    </location>
</feature>
<evidence type="ECO:0000259" key="2">
    <source>
        <dbReference type="Pfam" id="PF17881"/>
    </source>
</evidence>
<dbReference type="Pfam" id="PF17881">
    <property type="entry name" value="TseB"/>
    <property type="match status" value="1"/>
</dbReference>
<feature type="transmembrane region" description="Helical" evidence="1">
    <location>
        <begin position="12"/>
        <end position="36"/>
    </location>
</feature>
<accession>A0ABT6PBE7</accession>
<dbReference type="Gene3D" id="3.10.450.40">
    <property type="match status" value="1"/>
</dbReference>
<evidence type="ECO:0000313" key="4">
    <source>
        <dbReference type="Proteomes" id="UP001160991"/>
    </source>
</evidence>
<dbReference type="InterPro" id="IPR041401">
    <property type="entry name" value="TseB-like_dom"/>
</dbReference>
<gene>
    <name evidence="3" type="ORF">QEZ38_01005</name>
</gene>
<dbReference type="RefSeq" id="WP_248035713.1">
    <property type="nucleotide sequence ID" value="NZ_JARZZP010000002.1"/>
</dbReference>